<evidence type="ECO:0000259" key="4">
    <source>
        <dbReference type="Pfam" id="PF13458"/>
    </source>
</evidence>
<accession>A0ABW2HVF1</accession>
<proteinExistence type="inferred from homology"/>
<keyword evidence="2 3" id="KW-0732">Signal</keyword>
<evidence type="ECO:0000256" key="2">
    <source>
        <dbReference type="ARBA" id="ARBA00022729"/>
    </source>
</evidence>
<feature type="signal peptide" evidence="3">
    <location>
        <begin position="1"/>
        <end position="20"/>
    </location>
</feature>
<dbReference type="Pfam" id="PF13458">
    <property type="entry name" value="Peripla_BP_6"/>
    <property type="match status" value="1"/>
</dbReference>
<comment type="similarity">
    <text evidence="1">Belongs to the leucine-binding protein family.</text>
</comment>
<dbReference type="SUPFAM" id="SSF53822">
    <property type="entry name" value="Periplasmic binding protein-like I"/>
    <property type="match status" value="1"/>
</dbReference>
<sequence>MNVSRRALLGAALGSLAATAAGCARPADPATGGAPGETLGLGILGTRTGADRRPIDESIRFEQGLRVAVGWVTSRTNRIGARTISMARADDRNDPGAAAAAAEELVDRGCRILVGGFTDPVALRLAEVAGRRRVLFIAATATADELTGVNRYTFRSGPEITQLLLAARSYVRPGGRLVVLAADRARAARAASMLGAAATMVLPAATTNFAAVRRIRAAQVYVDWPRPEPRLWTAIPAGVQPITILGARNTWHQYGTHAPALRFVTPYVDGATSNNGYQALRVAVPDRRSDTGHAEGFAAGQMIVRAFQSGVRGTDDMIRSLADLELNGVKTGLTVRAGDHLLAQGLWGGRLTWVGASGALTAVTEREFTPDETTPAV</sequence>
<evidence type="ECO:0000313" key="6">
    <source>
        <dbReference type="Proteomes" id="UP001596548"/>
    </source>
</evidence>
<dbReference type="InterPro" id="IPR051010">
    <property type="entry name" value="BCAA_transport"/>
</dbReference>
<feature type="domain" description="Leucine-binding protein" evidence="4">
    <location>
        <begin position="41"/>
        <end position="351"/>
    </location>
</feature>
<protein>
    <submittedName>
        <fullName evidence="5">ABC transporter substrate-binding protein</fullName>
    </submittedName>
</protein>
<comment type="caution">
    <text evidence="5">The sequence shown here is derived from an EMBL/GenBank/DDBJ whole genome shotgun (WGS) entry which is preliminary data.</text>
</comment>
<evidence type="ECO:0000313" key="5">
    <source>
        <dbReference type="EMBL" id="MFC7277075.1"/>
    </source>
</evidence>
<dbReference type="PROSITE" id="PS51318">
    <property type="entry name" value="TAT"/>
    <property type="match status" value="1"/>
</dbReference>
<dbReference type="PANTHER" id="PTHR30483">
    <property type="entry name" value="LEUCINE-SPECIFIC-BINDING PROTEIN"/>
    <property type="match status" value="1"/>
</dbReference>
<dbReference type="PANTHER" id="PTHR30483:SF6">
    <property type="entry name" value="PERIPLASMIC BINDING PROTEIN OF ABC TRANSPORTER FOR NATURAL AMINO ACIDS"/>
    <property type="match status" value="1"/>
</dbReference>
<evidence type="ECO:0000256" key="3">
    <source>
        <dbReference type="SAM" id="SignalP"/>
    </source>
</evidence>
<dbReference type="InterPro" id="IPR006311">
    <property type="entry name" value="TAT_signal"/>
</dbReference>
<evidence type="ECO:0000256" key="1">
    <source>
        <dbReference type="ARBA" id="ARBA00010062"/>
    </source>
</evidence>
<dbReference type="Gene3D" id="3.40.50.2300">
    <property type="match status" value="2"/>
</dbReference>
<keyword evidence="6" id="KW-1185">Reference proteome</keyword>
<feature type="chain" id="PRO_5045221323" evidence="3">
    <location>
        <begin position="21"/>
        <end position="377"/>
    </location>
</feature>
<gene>
    <name evidence="5" type="ORF">ACFQS1_24045</name>
</gene>
<dbReference type="InterPro" id="IPR028082">
    <property type="entry name" value="Peripla_BP_I"/>
</dbReference>
<reference evidence="6" key="1">
    <citation type="journal article" date="2019" name="Int. J. Syst. Evol. Microbiol.">
        <title>The Global Catalogue of Microorganisms (GCM) 10K type strain sequencing project: providing services to taxonomists for standard genome sequencing and annotation.</title>
        <authorList>
            <consortium name="The Broad Institute Genomics Platform"/>
            <consortium name="The Broad Institute Genome Sequencing Center for Infectious Disease"/>
            <person name="Wu L."/>
            <person name="Ma J."/>
        </authorList>
    </citation>
    <scope>NUCLEOTIDE SEQUENCE [LARGE SCALE GENOMIC DNA]</scope>
    <source>
        <strain evidence="6">XZYJT-10</strain>
    </source>
</reference>
<dbReference type="Proteomes" id="UP001596548">
    <property type="component" value="Unassembled WGS sequence"/>
</dbReference>
<dbReference type="PROSITE" id="PS51257">
    <property type="entry name" value="PROKAR_LIPOPROTEIN"/>
    <property type="match status" value="1"/>
</dbReference>
<dbReference type="EMBL" id="JBHTBJ010000019">
    <property type="protein sequence ID" value="MFC7277075.1"/>
    <property type="molecule type" value="Genomic_DNA"/>
</dbReference>
<name>A0ABW2HVF1_9ACTN</name>
<dbReference type="RefSeq" id="WP_378972206.1">
    <property type="nucleotide sequence ID" value="NZ_JBHTBJ010000019.1"/>
</dbReference>
<organism evidence="5 6">
    <name type="scientific">Paractinoplanes rhizophilus</name>
    <dbReference type="NCBI Taxonomy" id="1416877"/>
    <lineage>
        <taxon>Bacteria</taxon>
        <taxon>Bacillati</taxon>
        <taxon>Actinomycetota</taxon>
        <taxon>Actinomycetes</taxon>
        <taxon>Micromonosporales</taxon>
        <taxon>Micromonosporaceae</taxon>
        <taxon>Paractinoplanes</taxon>
    </lineage>
</organism>
<dbReference type="InterPro" id="IPR028081">
    <property type="entry name" value="Leu-bd"/>
</dbReference>